<accession>A0A1M5IKD1</accession>
<evidence type="ECO:0000259" key="20">
    <source>
        <dbReference type="PROSITE" id="PS50109"/>
    </source>
</evidence>
<reference evidence="25 26" key="1">
    <citation type="submission" date="2016-11" db="EMBL/GenBank/DDBJ databases">
        <authorList>
            <person name="Jaros S."/>
            <person name="Januszkiewicz K."/>
            <person name="Wedrychowicz H."/>
        </authorList>
    </citation>
    <scope>NUCLEOTIDE SEQUENCE [LARGE SCALE GENOMIC DNA]</scope>
    <source>
        <strain evidence="25 26">DSM 26897</strain>
    </source>
</reference>
<feature type="domain" description="PAS" evidence="22">
    <location>
        <begin position="345"/>
        <end position="398"/>
    </location>
</feature>
<dbReference type="Pfam" id="PF01627">
    <property type="entry name" value="Hpt"/>
    <property type="match status" value="1"/>
</dbReference>
<dbReference type="SUPFAM" id="SSF47384">
    <property type="entry name" value="Homodimeric domain of signal transducing histidine kinase"/>
    <property type="match status" value="1"/>
</dbReference>
<evidence type="ECO:0000259" key="21">
    <source>
        <dbReference type="PROSITE" id="PS50110"/>
    </source>
</evidence>
<dbReference type="SMART" id="SM00073">
    <property type="entry name" value="HPT"/>
    <property type="match status" value="1"/>
</dbReference>
<dbReference type="Gene3D" id="1.20.120.160">
    <property type="entry name" value="HPT domain"/>
    <property type="match status" value="1"/>
</dbReference>
<keyword evidence="7" id="KW-0808">Transferase</keyword>
<dbReference type="Gene3D" id="2.10.70.100">
    <property type="match status" value="1"/>
</dbReference>
<keyword evidence="5" id="KW-0997">Cell inner membrane</keyword>
<keyword evidence="11" id="KW-0067">ATP-binding</keyword>
<dbReference type="GO" id="GO:0000155">
    <property type="term" value="F:phosphorelay sensor kinase activity"/>
    <property type="evidence" value="ECO:0007669"/>
    <property type="project" value="InterPro"/>
</dbReference>
<feature type="domain" description="PAS" evidence="22">
    <location>
        <begin position="594"/>
        <end position="636"/>
    </location>
</feature>
<dbReference type="InterPro" id="IPR003661">
    <property type="entry name" value="HisK_dim/P_dom"/>
</dbReference>
<dbReference type="GO" id="GO:0009927">
    <property type="term" value="F:histidine phosphotransfer kinase activity"/>
    <property type="evidence" value="ECO:0007669"/>
    <property type="project" value="TreeGrafter"/>
</dbReference>
<dbReference type="Pfam" id="PF08448">
    <property type="entry name" value="PAS_4"/>
    <property type="match status" value="1"/>
</dbReference>
<dbReference type="InterPro" id="IPR013656">
    <property type="entry name" value="PAS_4"/>
</dbReference>
<evidence type="ECO:0000256" key="4">
    <source>
        <dbReference type="ARBA" id="ARBA00022475"/>
    </source>
</evidence>
<dbReference type="Pfam" id="PF02518">
    <property type="entry name" value="HATPase_c"/>
    <property type="match status" value="1"/>
</dbReference>
<dbReference type="InterPro" id="IPR000700">
    <property type="entry name" value="PAS-assoc_C"/>
</dbReference>
<dbReference type="Gene3D" id="3.30.450.20">
    <property type="entry name" value="PAS domain"/>
    <property type="match status" value="6"/>
</dbReference>
<evidence type="ECO:0000256" key="16">
    <source>
        <dbReference type="ARBA" id="ARBA00068150"/>
    </source>
</evidence>
<keyword evidence="12 19" id="KW-1133">Transmembrane helix</keyword>
<evidence type="ECO:0000256" key="3">
    <source>
        <dbReference type="ARBA" id="ARBA00012438"/>
    </source>
</evidence>
<dbReference type="GO" id="GO:0005886">
    <property type="term" value="C:plasma membrane"/>
    <property type="evidence" value="ECO:0007669"/>
    <property type="project" value="UniProtKB-SubCell"/>
</dbReference>
<dbReference type="Pfam" id="PF00072">
    <property type="entry name" value="Response_reg"/>
    <property type="match status" value="1"/>
</dbReference>
<evidence type="ECO:0000256" key="7">
    <source>
        <dbReference type="ARBA" id="ARBA00022679"/>
    </source>
</evidence>
<evidence type="ECO:0000256" key="10">
    <source>
        <dbReference type="ARBA" id="ARBA00022777"/>
    </source>
</evidence>
<protein>
    <recommendedName>
        <fullName evidence="16">Sensory/regulatory protein RpfC</fullName>
        <ecNumber evidence="3">2.7.13.3</ecNumber>
    </recommendedName>
</protein>
<dbReference type="FunFam" id="3.30.565.10:FF:000010">
    <property type="entry name" value="Sensor histidine kinase RcsC"/>
    <property type="match status" value="1"/>
</dbReference>
<dbReference type="InterPro" id="IPR035965">
    <property type="entry name" value="PAS-like_dom_sf"/>
</dbReference>
<evidence type="ECO:0000256" key="13">
    <source>
        <dbReference type="ARBA" id="ARBA00023012"/>
    </source>
</evidence>
<dbReference type="CDD" id="cd00088">
    <property type="entry name" value="HPT"/>
    <property type="match status" value="1"/>
</dbReference>
<dbReference type="RefSeq" id="WP_073048187.1">
    <property type="nucleotide sequence ID" value="NZ_FQUO01000024.1"/>
</dbReference>
<dbReference type="InterPro" id="IPR001610">
    <property type="entry name" value="PAC"/>
</dbReference>
<feature type="domain" description="PAC" evidence="23">
    <location>
        <begin position="797"/>
        <end position="849"/>
    </location>
</feature>
<dbReference type="SUPFAM" id="SSF52172">
    <property type="entry name" value="CheY-like"/>
    <property type="match status" value="1"/>
</dbReference>
<dbReference type="InterPro" id="IPR036097">
    <property type="entry name" value="HisK_dim/P_sf"/>
</dbReference>
<dbReference type="PANTHER" id="PTHR43047">
    <property type="entry name" value="TWO-COMPONENT HISTIDINE PROTEIN KINASE"/>
    <property type="match status" value="1"/>
</dbReference>
<comment type="catalytic activity">
    <reaction evidence="1">
        <text>ATP + protein L-histidine = ADP + protein N-phospho-L-histidine.</text>
        <dbReference type="EC" id="2.7.13.3"/>
    </reaction>
</comment>
<gene>
    <name evidence="25" type="ORF">SAMN05444008_12419</name>
</gene>
<feature type="transmembrane region" description="Helical" evidence="19">
    <location>
        <begin position="12"/>
        <end position="36"/>
    </location>
</feature>
<dbReference type="Gene3D" id="1.10.287.130">
    <property type="match status" value="1"/>
</dbReference>
<evidence type="ECO:0000256" key="15">
    <source>
        <dbReference type="ARBA" id="ARBA00064003"/>
    </source>
</evidence>
<keyword evidence="4" id="KW-1003">Cell membrane</keyword>
<comment type="subcellular location">
    <subcellularLocation>
        <location evidence="2">Cell inner membrane</location>
        <topology evidence="2">Multi-pass membrane protein</topology>
    </subcellularLocation>
</comment>
<dbReference type="NCBIfam" id="TIGR00229">
    <property type="entry name" value="sensory_box"/>
    <property type="match status" value="4"/>
</dbReference>
<dbReference type="EC" id="2.7.13.3" evidence="3"/>
<dbReference type="Gene3D" id="3.40.50.2300">
    <property type="match status" value="1"/>
</dbReference>
<evidence type="ECO:0000256" key="9">
    <source>
        <dbReference type="ARBA" id="ARBA00022741"/>
    </source>
</evidence>
<evidence type="ECO:0000256" key="19">
    <source>
        <dbReference type="SAM" id="Phobius"/>
    </source>
</evidence>
<keyword evidence="8 19" id="KW-0812">Transmembrane</keyword>
<dbReference type="PROSITE" id="PS50110">
    <property type="entry name" value="RESPONSE_REGULATORY"/>
    <property type="match status" value="1"/>
</dbReference>
<keyword evidence="6 18" id="KW-0597">Phosphoprotein</keyword>
<comment type="subunit">
    <text evidence="15">At low DSF concentrations, interacts with RpfF.</text>
</comment>
<keyword evidence="9" id="KW-0547">Nucleotide-binding</keyword>
<dbReference type="InterPro" id="IPR008207">
    <property type="entry name" value="Sig_transdc_His_kin_Hpt_dom"/>
</dbReference>
<evidence type="ECO:0000256" key="12">
    <source>
        <dbReference type="ARBA" id="ARBA00022989"/>
    </source>
</evidence>
<evidence type="ECO:0000256" key="1">
    <source>
        <dbReference type="ARBA" id="ARBA00000085"/>
    </source>
</evidence>
<dbReference type="CDD" id="cd17546">
    <property type="entry name" value="REC_hyHK_CKI1_RcsC-like"/>
    <property type="match status" value="1"/>
</dbReference>
<dbReference type="PANTHER" id="PTHR43047:SF72">
    <property type="entry name" value="OSMOSENSING HISTIDINE PROTEIN KINASE SLN1"/>
    <property type="match status" value="1"/>
</dbReference>
<feature type="transmembrane region" description="Helical" evidence="19">
    <location>
        <begin position="186"/>
        <end position="209"/>
    </location>
</feature>
<keyword evidence="13" id="KW-0902">Two-component regulatory system</keyword>
<dbReference type="InterPro" id="IPR013767">
    <property type="entry name" value="PAS_fold"/>
</dbReference>
<feature type="domain" description="Response regulatory" evidence="21">
    <location>
        <begin position="1238"/>
        <end position="1354"/>
    </location>
</feature>
<evidence type="ECO:0000313" key="26">
    <source>
        <dbReference type="Proteomes" id="UP000184368"/>
    </source>
</evidence>
<feature type="domain" description="PAC" evidence="23">
    <location>
        <begin position="423"/>
        <end position="473"/>
    </location>
</feature>
<dbReference type="Pfam" id="PF00512">
    <property type="entry name" value="HisKA"/>
    <property type="match status" value="1"/>
</dbReference>
<evidence type="ECO:0000256" key="17">
    <source>
        <dbReference type="PROSITE-ProRule" id="PRU00110"/>
    </source>
</evidence>
<dbReference type="GO" id="GO:0006355">
    <property type="term" value="P:regulation of DNA-templated transcription"/>
    <property type="evidence" value="ECO:0007669"/>
    <property type="project" value="InterPro"/>
</dbReference>
<dbReference type="InterPro" id="IPR036890">
    <property type="entry name" value="HATPase_C_sf"/>
</dbReference>
<dbReference type="InterPro" id="IPR005467">
    <property type="entry name" value="His_kinase_dom"/>
</dbReference>
<feature type="modified residue" description="4-aspartylphosphate" evidence="18">
    <location>
        <position position="1288"/>
    </location>
</feature>
<dbReference type="PROSITE" id="PS50112">
    <property type="entry name" value="PAS"/>
    <property type="match status" value="2"/>
</dbReference>
<dbReference type="Gene3D" id="3.30.565.10">
    <property type="entry name" value="Histidine kinase-like ATPase, C-terminal domain"/>
    <property type="match status" value="1"/>
</dbReference>
<dbReference type="SUPFAM" id="SSF47226">
    <property type="entry name" value="Histidine-containing phosphotransfer domain, HPT domain"/>
    <property type="match status" value="1"/>
</dbReference>
<dbReference type="InterPro" id="IPR003594">
    <property type="entry name" value="HATPase_dom"/>
</dbReference>
<evidence type="ECO:0000256" key="6">
    <source>
        <dbReference type="ARBA" id="ARBA00022553"/>
    </source>
</evidence>
<dbReference type="InterPro" id="IPR001789">
    <property type="entry name" value="Sig_transdc_resp-reg_receiver"/>
</dbReference>
<evidence type="ECO:0000256" key="18">
    <source>
        <dbReference type="PROSITE-ProRule" id="PRU00169"/>
    </source>
</evidence>
<dbReference type="PROSITE" id="PS50894">
    <property type="entry name" value="HPT"/>
    <property type="match status" value="1"/>
</dbReference>
<dbReference type="Proteomes" id="UP000184368">
    <property type="component" value="Unassembled WGS sequence"/>
</dbReference>
<evidence type="ECO:0000259" key="22">
    <source>
        <dbReference type="PROSITE" id="PS50112"/>
    </source>
</evidence>
<dbReference type="PROSITE" id="PS50109">
    <property type="entry name" value="HIS_KIN"/>
    <property type="match status" value="1"/>
</dbReference>
<dbReference type="Pfam" id="PF00989">
    <property type="entry name" value="PAS"/>
    <property type="match status" value="1"/>
</dbReference>
<dbReference type="FunFam" id="1.10.287.130:FF:000002">
    <property type="entry name" value="Two-component osmosensing histidine kinase"/>
    <property type="match status" value="1"/>
</dbReference>
<dbReference type="SMART" id="SM00086">
    <property type="entry name" value="PAC"/>
    <property type="match status" value="6"/>
</dbReference>
<evidence type="ECO:0000256" key="11">
    <source>
        <dbReference type="ARBA" id="ARBA00022840"/>
    </source>
</evidence>
<evidence type="ECO:0000256" key="8">
    <source>
        <dbReference type="ARBA" id="ARBA00022692"/>
    </source>
</evidence>
<dbReference type="SMART" id="SM00388">
    <property type="entry name" value="HisKA"/>
    <property type="match status" value="1"/>
</dbReference>
<evidence type="ECO:0000256" key="14">
    <source>
        <dbReference type="ARBA" id="ARBA00023136"/>
    </source>
</evidence>
<dbReference type="InterPro" id="IPR004358">
    <property type="entry name" value="Sig_transdc_His_kin-like_C"/>
</dbReference>
<dbReference type="SUPFAM" id="SSF55874">
    <property type="entry name" value="ATPase domain of HSP90 chaperone/DNA topoisomerase II/histidine kinase"/>
    <property type="match status" value="1"/>
</dbReference>
<dbReference type="SMART" id="SM00387">
    <property type="entry name" value="HATPase_c"/>
    <property type="match status" value="1"/>
</dbReference>
<organism evidence="25 26">
    <name type="scientific">Cnuella takakiae</name>
    <dbReference type="NCBI Taxonomy" id="1302690"/>
    <lineage>
        <taxon>Bacteria</taxon>
        <taxon>Pseudomonadati</taxon>
        <taxon>Bacteroidota</taxon>
        <taxon>Chitinophagia</taxon>
        <taxon>Chitinophagales</taxon>
        <taxon>Chitinophagaceae</taxon>
        <taxon>Cnuella</taxon>
    </lineage>
</organism>
<feature type="domain" description="Histidine kinase" evidence="20">
    <location>
        <begin position="993"/>
        <end position="1214"/>
    </location>
</feature>
<evidence type="ECO:0000256" key="2">
    <source>
        <dbReference type="ARBA" id="ARBA00004429"/>
    </source>
</evidence>
<feature type="modified residue" description="Phosphohistidine" evidence="17">
    <location>
        <position position="1425"/>
    </location>
</feature>
<dbReference type="Pfam" id="PF08447">
    <property type="entry name" value="PAS_3"/>
    <property type="match status" value="3"/>
</dbReference>
<evidence type="ECO:0000313" key="25">
    <source>
        <dbReference type="EMBL" id="SHG28509.1"/>
    </source>
</evidence>
<dbReference type="CDD" id="cd16922">
    <property type="entry name" value="HATPase_EvgS-ArcB-TorS-like"/>
    <property type="match status" value="1"/>
</dbReference>
<feature type="domain" description="PAC" evidence="23">
    <location>
        <begin position="548"/>
        <end position="600"/>
    </location>
</feature>
<evidence type="ECO:0000259" key="24">
    <source>
        <dbReference type="PROSITE" id="PS50894"/>
    </source>
</evidence>
<sequence length="1488" mass="166934">MLSNRLRFATLWGRTGLISALLLFLTVLSLSSINLYSQFNRFTEEKTILRKTQTNLRELVLLESYLSAEENRFRTFLLTGEQQWLDSMHVERHSFGQLLATLRTDTAIGTDLQMVGATMKAKMALQDSTITPMPATRPANGVSAEQFSRLAQHSSTIRRDIRLGIARQNALLQQHRQAQDKLQPRIIWMFALVTLVVVLLMLFLFYLTFRNMVKRIKVSDQIKVLLTSTHEGFYLLSPSFHIILMNEKAKSYLDAGTGGDARVGQNILDLFSKEDRTGASAMYQEVLKGKVLNWTQKLVINGAECYIELQHKVIKDKEHGNLVGISILARDITEQQLAEAARAKSEQTRRLIMNASQDAIICIDRHGYISYWNNKAEQIFGWTEAEAMGKRLQDTIVPGYHRKGHAAGFERYRQTGEQHVMDRVLELTAIDKSGREFPIELFIMELKGESEEFICAFIRDISERKQAESERNNLLERLRFTNDMVQLGTWQYYAATDTLVCDEVIYALLELPSSYMLNRNNWLEFIHPDERKEVAGRLAAFVSGGVELELYFRIITPAGHTKHLYQKAVKNKDADGNTVDAVGGVIDITQLKKAEATFRQVVNASPNALLLVNTSGQIVLSNQQAEHLFGYSEEELKNSSVDRLIPARWAGNHDQRRKQYQEEPTHRTLGEGGELYAATKSGVEVPVEVGLSPMEMEGEKLVLASIVDISQRKAAEAERLELLTRFKLAANATNLGIWDFDLEKGTLLWNDNMYELAELPNTTPVNFEIWRSLVHPDDVDATVRNFQQAVEQADPTFEMEYRMQPASGKVKTLHQKAITFCNPDGVVVRCLGTSLDVTTERQADAIREELITRFELAAETLHLGILDADLRTGTVQGDTQLKLMLGIEAIPNPDWRVWIKQVHPEDRERLQDLLMQALPHGKLLEAEWRQVRTTGETRHFETKARIIWKNSQPSRLIAATIDITDRVNQRNELIAARITAEKSEQLQEQFLANMSHEIRTPLNGVVGMADLMGGTMLTQRQREYLQVIQNSSQGLLTIINDVLDISKIKAGKFAIENAPFNLHHVLISAFEMLQLRASQKNLNYQLQVDPDVPVMVKGDAGRLSQVLINLLGNAVKFTREGSVILTVHPAGEADGKRRLLFTVTDTGIGMSAEARHEVFNSFAQASREVGIEFGGTGLGLAISKQLVEMQGGTIEVESTLGLGSSFRVMIAYQVEKDGFVDKTEAKDLVPMDLHNGKRVLVAEDNEVNRMVINEYLQKAGLQVTLTNDGKQAVDTLLADPNYHLVILDLRMPVMNGFEAATAIRKELDLDLPIMALSASTLRSEKEHCLALGMNAYMAKPFKASELYDNIFRLLNGSAQQGGHTESTIEELAPGLFDLSELQALGEPDFALQIIDTFMENGKKTIGELTQALEEDKIATVFELSHRMKGSAGSLGALPLMEQLKEMETEARSSKPDRGRLQAMLSGVVKSFGQVCAALEVEKTAVAQW</sequence>
<dbReference type="PROSITE" id="PS50113">
    <property type="entry name" value="PAC"/>
    <property type="match status" value="3"/>
</dbReference>
<dbReference type="InterPro" id="IPR013655">
    <property type="entry name" value="PAS_fold_3"/>
</dbReference>
<dbReference type="SMART" id="SM00091">
    <property type="entry name" value="PAS"/>
    <property type="match status" value="6"/>
</dbReference>
<proteinExistence type="predicted"/>
<dbReference type="CDD" id="cd00082">
    <property type="entry name" value="HisKA"/>
    <property type="match status" value="1"/>
</dbReference>
<dbReference type="EMBL" id="FQUO01000024">
    <property type="protein sequence ID" value="SHG28509.1"/>
    <property type="molecule type" value="Genomic_DNA"/>
</dbReference>
<feature type="domain" description="HPt" evidence="24">
    <location>
        <begin position="1386"/>
        <end position="1488"/>
    </location>
</feature>
<dbReference type="InterPro" id="IPR011006">
    <property type="entry name" value="CheY-like_superfamily"/>
</dbReference>
<keyword evidence="14 19" id="KW-0472">Membrane</keyword>
<name>A0A1M5IKD1_9BACT</name>
<evidence type="ECO:0000256" key="5">
    <source>
        <dbReference type="ARBA" id="ARBA00022519"/>
    </source>
</evidence>
<dbReference type="InterPro" id="IPR036641">
    <property type="entry name" value="HPT_dom_sf"/>
</dbReference>
<keyword evidence="26" id="KW-1185">Reference proteome</keyword>
<dbReference type="SMART" id="SM00448">
    <property type="entry name" value="REC"/>
    <property type="match status" value="1"/>
</dbReference>
<dbReference type="InterPro" id="IPR000014">
    <property type="entry name" value="PAS"/>
</dbReference>
<dbReference type="SUPFAM" id="SSF55785">
    <property type="entry name" value="PYP-like sensor domain (PAS domain)"/>
    <property type="match status" value="6"/>
</dbReference>
<evidence type="ECO:0000259" key="23">
    <source>
        <dbReference type="PROSITE" id="PS50113"/>
    </source>
</evidence>
<dbReference type="Pfam" id="PF13426">
    <property type="entry name" value="PAS_9"/>
    <property type="match status" value="1"/>
</dbReference>
<dbReference type="GO" id="GO:0005524">
    <property type="term" value="F:ATP binding"/>
    <property type="evidence" value="ECO:0007669"/>
    <property type="project" value="UniProtKB-KW"/>
</dbReference>
<dbReference type="CDD" id="cd00130">
    <property type="entry name" value="PAS"/>
    <property type="match status" value="3"/>
</dbReference>
<keyword evidence="10" id="KW-0418">Kinase</keyword>
<dbReference type="PRINTS" id="PR00344">
    <property type="entry name" value="BCTRLSENSOR"/>
</dbReference>
<dbReference type="STRING" id="1302690.BUE76_10150"/>